<sequence length="185" mass="19799">QVQRPSTSSSQLYGSSSPNLSWDNPFPPFTVAAPEIKSKAIEPLRSPSLASPTAANSMHPPLSPKADATTLLKRMNAIAKGPFDFRRGGSGEGNEDASSENRRTPTNGDLKEQTLNSKSSGKDVFRRPSATSETSHSSQNPPHQRNVSSGGGPSSRGDAPVRPRRPTEAIDKFLEQLQSDGEMTD</sequence>
<accession>A0ACC3CUK9</accession>
<dbReference type="Proteomes" id="UP001186974">
    <property type="component" value="Unassembled WGS sequence"/>
</dbReference>
<evidence type="ECO:0000313" key="2">
    <source>
        <dbReference type="Proteomes" id="UP001186974"/>
    </source>
</evidence>
<organism evidence="1 2">
    <name type="scientific">Coniosporium uncinatum</name>
    <dbReference type="NCBI Taxonomy" id="93489"/>
    <lineage>
        <taxon>Eukaryota</taxon>
        <taxon>Fungi</taxon>
        <taxon>Dikarya</taxon>
        <taxon>Ascomycota</taxon>
        <taxon>Pezizomycotina</taxon>
        <taxon>Dothideomycetes</taxon>
        <taxon>Dothideomycetes incertae sedis</taxon>
        <taxon>Coniosporium</taxon>
    </lineage>
</organism>
<comment type="caution">
    <text evidence="1">The sequence shown here is derived from an EMBL/GenBank/DDBJ whole genome shotgun (WGS) entry which is preliminary data.</text>
</comment>
<dbReference type="EMBL" id="JAWDJW010011440">
    <property type="protein sequence ID" value="KAK3044802.1"/>
    <property type="molecule type" value="Genomic_DNA"/>
</dbReference>
<name>A0ACC3CUK9_9PEZI</name>
<gene>
    <name evidence="1" type="ORF">LTS18_000325</name>
</gene>
<feature type="non-terminal residue" evidence="1">
    <location>
        <position position="1"/>
    </location>
</feature>
<feature type="non-terminal residue" evidence="1">
    <location>
        <position position="185"/>
    </location>
</feature>
<proteinExistence type="predicted"/>
<reference evidence="1" key="1">
    <citation type="submission" date="2024-09" db="EMBL/GenBank/DDBJ databases">
        <title>Black Yeasts Isolated from many extreme environments.</title>
        <authorList>
            <person name="Coleine C."/>
            <person name="Stajich J.E."/>
            <person name="Selbmann L."/>
        </authorList>
    </citation>
    <scope>NUCLEOTIDE SEQUENCE</scope>
    <source>
        <strain evidence="1">CCFEE 5737</strain>
    </source>
</reference>
<evidence type="ECO:0000313" key="1">
    <source>
        <dbReference type="EMBL" id="KAK3044802.1"/>
    </source>
</evidence>
<keyword evidence="2" id="KW-1185">Reference proteome</keyword>
<protein>
    <submittedName>
        <fullName evidence="1">Uncharacterized protein</fullName>
    </submittedName>
</protein>